<dbReference type="eggNOG" id="ENOG502SJI1">
    <property type="taxonomic scope" value="Eukaryota"/>
</dbReference>
<reference evidence="3" key="1">
    <citation type="journal article" date="2013" name="Genome Announc.">
        <title>Draft genome sequence of the grapevine dieback fungus Eutypa lata UCR-EL1.</title>
        <authorList>
            <person name="Blanco-Ulate B."/>
            <person name="Rolshausen P.E."/>
            <person name="Cantu D."/>
        </authorList>
    </citation>
    <scope>NUCLEOTIDE SEQUENCE [LARGE SCALE GENOMIC DNA]</scope>
    <source>
        <strain evidence="3">UCR-EL1</strain>
    </source>
</reference>
<protein>
    <submittedName>
        <fullName evidence="2">Putative carbohydrate-binding protein</fullName>
    </submittedName>
</protein>
<dbReference type="OMA" id="GRYEDDC"/>
<dbReference type="Proteomes" id="UP000012174">
    <property type="component" value="Unassembled WGS sequence"/>
</dbReference>
<dbReference type="HOGENOM" id="CLU_094639_0_0_1"/>
<sequence>MQQKLLAAVLGAALPLAVRAQSCSVVNDVVVTFYGSPDNDPPGSDDTAYPCGGRNNHAGGVGSYDEPLTFATAPGEYNQCEVVYAPYIKKYLRMEDSCATCTSDWQNGVAHIDIWTGTVADGGDAQIECENQLTPDPRQSFIRNPASDLEVDLTALWDNGKCNTGNTYLNYDAGDYCGNGGGGGGSPPSNPTCQTGCEWEGHCIGCTCSTFDDCSDDYVCTSGHCAAA</sequence>
<dbReference type="KEGG" id="ela:UCREL1_4426"/>
<organism evidence="2 3">
    <name type="scientific">Eutypa lata (strain UCR-EL1)</name>
    <name type="common">Grapevine dieback disease fungus</name>
    <name type="synonym">Eutypa armeniacae</name>
    <dbReference type="NCBI Taxonomy" id="1287681"/>
    <lineage>
        <taxon>Eukaryota</taxon>
        <taxon>Fungi</taxon>
        <taxon>Dikarya</taxon>
        <taxon>Ascomycota</taxon>
        <taxon>Pezizomycotina</taxon>
        <taxon>Sordariomycetes</taxon>
        <taxon>Xylariomycetidae</taxon>
        <taxon>Xylariales</taxon>
        <taxon>Diatrypaceae</taxon>
        <taxon>Eutypa</taxon>
    </lineage>
</organism>
<evidence type="ECO:0000313" key="3">
    <source>
        <dbReference type="Proteomes" id="UP000012174"/>
    </source>
</evidence>
<dbReference type="AlphaFoldDB" id="M7SVJ8"/>
<keyword evidence="3" id="KW-1185">Reference proteome</keyword>
<dbReference type="EMBL" id="KB706222">
    <property type="protein sequence ID" value="EMR68558.1"/>
    <property type="molecule type" value="Genomic_DNA"/>
</dbReference>
<accession>M7SVJ8</accession>
<evidence type="ECO:0000256" key="1">
    <source>
        <dbReference type="SAM" id="SignalP"/>
    </source>
</evidence>
<evidence type="ECO:0000313" key="2">
    <source>
        <dbReference type="EMBL" id="EMR68558.1"/>
    </source>
</evidence>
<proteinExistence type="predicted"/>
<keyword evidence="1" id="KW-0732">Signal</keyword>
<gene>
    <name evidence="2" type="ORF">UCREL1_4426</name>
</gene>
<feature type="signal peptide" evidence="1">
    <location>
        <begin position="1"/>
        <end position="20"/>
    </location>
</feature>
<dbReference type="OrthoDB" id="5332384at2759"/>
<name>M7SVJ8_EUTLA</name>
<feature type="chain" id="PRO_5004085159" evidence="1">
    <location>
        <begin position="21"/>
        <end position="228"/>
    </location>
</feature>